<evidence type="ECO:0000256" key="12">
    <source>
        <dbReference type="RuleBase" id="RU363038"/>
    </source>
</evidence>
<dbReference type="InterPro" id="IPR001278">
    <property type="entry name" value="Arg-tRNA-ligase"/>
</dbReference>
<dbReference type="SUPFAM" id="SSF52374">
    <property type="entry name" value="Nucleotidylyl transferase"/>
    <property type="match status" value="1"/>
</dbReference>
<dbReference type="SUPFAM" id="SSF47323">
    <property type="entry name" value="Anticodon-binding domain of a subclass of class I aminoacyl-tRNA synthetases"/>
    <property type="match status" value="1"/>
</dbReference>
<proteinExistence type="inferred from homology"/>
<dbReference type="Pfam" id="PF00750">
    <property type="entry name" value="tRNA-synt_1d"/>
    <property type="match status" value="1"/>
</dbReference>
<evidence type="ECO:0000256" key="9">
    <source>
        <dbReference type="ARBA" id="ARBA00039495"/>
    </source>
</evidence>
<dbReference type="EC" id="6.1.1.19" evidence="2"/>
<dbReference type="Ensembl" id="ENSOSIT00000011772.1">
    <property type="protein sequence ID" value="ENSOSIP00000011085.1"/>
    <property type="gene ID" value="ENSOSIG00000006152.1"/>
</dbReference>
<dbReference type="InterPro" id="IPR008909">
    <property type="entry name" value="DALR_anticod-bd"/>
</dbReference>
<dbReference type="InterPro" id="IPR035684">
    <property type="entry name" value="ArgRS_core"/>
</dbReference>
<feature type="domain" description="DALR anticodon binding" evidence="13">
    <location>
        <begin position="464"/>
        <end position="555"/>
    </location>
</feature>
<keyword evidence="7 12" id="KW-0030">Aminoacyl-tRNA synthetase</keyword>
<evidence type="ECO:0000256" key="5">
    <source>
        <dbReference type="ARBA" id="ARBA00022840"/>
    </source>
</evidence>
<evidence type="ECO:0000256" key="1">
    <source>
        <dbReference type="ARBA" id="ARBA00005594"/>
    </source>
</evidence>
<dbReference type="PROSITE" id="PS00178">
    <property type="entry name" value="AA_TRNA_LIGASE_I"/>
    <property type="match status" value="1"/>
</dbReference>
<evidence type="ECO:0000256" key="10">
    <source>
        <dbReference type="ARBA" id="ARBA00049339"/>
    </source>
</evidence>
<evidence type="ECO:0000256" key="2">
    <source>
        <dbReference type="ARBA" id="ARBA00012837"/>
    </source>
</evidence>
<dbReference type="GO" id="GO:0004814">
    <property type="term" value="F:arginine-tRNA ligase activity"/>
    <property type="evidence" value="ECO:0007669"/>
    <property type="project" value="UniProtKB-EC"/>
</dbReference>
<dbReference type="Pfam" id="PF05746">
    <property type="entry name" value="DALR_1"/>
    <property type="match status" value="1"/>
</dbReference>
<dbReference type="GeneTree" id="ENSGT00530000063407"/>
<keyword evidence="3 12" id="KW-0436">Ligase</keyword>
<dbReference type="Gene3D" id="3.30.1360.70">
    <property type="entry name" value="Arginyl tRNA synthetase N-terminal domain"/>
    <property type="match status" value="1"/>
</dbReference>
<dbReference type="GO" id="GO:0005524">
    <property type="term" value="F:ATP binding"/>
    <property type="evidence" value="ECO:0007669"/>
    <property type="project" value="UniProtKB-KW"/>
</dbReference>
<evidence type="ECO:0000313" key="15">
    <source>
        <dbReference type="Proteomes" id="UP000694383"/>
    </source>
</evidence>
<dbReference type="PRINTS" id="PR01038">
    <property type="entry name" value="TRNASYNTHARG"/>
</dbReference>
<dbReference type="GO" id="GO:0006420">
    <property type="term" value="P:arginyl-tRNA aminoacylation"/>
    <property type="evidence" value="ECO:0007669"/>
    <property type="project" value="InterPro"/>
</dbReference>
<dbReference type="GO" id="GO:0032543">
    <property type="term" value="P:mitochondrial translation"/>
    <property type="evidence" value="ECO:0007669"/>
    <property type="project" value="TreeGrafter"/>
</dbReference>
<evidence type="ECO:0000313" key="14">
    <source>
        <dbReference type="Ensembl" id="ENSOSIP00000011085.1"/>
    </source>
</evidence>
<dbReference type="CDD" id="cd00671">
    <property type="entry name" value="ArgRS_core"/>
    <property type="match status" value="1"/>
</dbReference>
<accession>A0A8C7XBJ7</accession>
<dbReference type="PANTHER" id="PTHR11956:SF11">
    <property type="entry name" value="ARGININE--TRNA LIGASE, MITOCHONDRIAL-RELATED"/>
    <property type="match status" value="1"/>
</dbReference>
<dbReference type="Gene3D" id="3.40.50.620">
    <property type="entry name" value="HUPs"/>
    <property type="match status" value="1"/>
</dbReference>
<sequence>MACFFRRTIAAKLGRTLQHPEDVFIPAITAMPVLKKQQSPDFRLSVSTLRTNGILPSNGDIQLQTESLAKQLKRDSVVEVISAGKGVINFQVNRGLLAEKVLEPFGKGEDDKYGLSSDLLTCLKRGTTLVEYSSPNIAKKFHAGHLRSTIIGNFVANLKESLGNSVVRMNYLGDWGMQFGLLGAGFEKFGSAEKLKENPLHHLFEVYVRVNKEAEQDDALKHAARDFFRQLEQHDGKAVSLWRQFREISVQEYRDIYKRLGVHFDVYSGESFHRDQAQEVVRQLQNRGLLKTSEKGTGIVDLSPEGDLSNVCAVLRSDGTTLYITRDVAAAINRKDKYSFDEMIYVTDKSQANHFSQLFQILGAMGHSWADRCRHLPFGLVQGMKTRTGDVVFLEDVLDEARARMLHNMSQSHTTKELEDPEDTAEKVGICALIVQDFKGQLLSDYKFDWVRMLQSQGDTGVFLQYTHARLCSLLRTNKGVDEGEFNPSLLREVTGINVLQHLLRYDEVLLQASQDLQPKHLVNFLLKLSHFIASAHRDLPVKGSPPDVAQVEKLSTEKPNIKGFTGTKIHFFNADFQNFVSPLEKLHTTNKNALFTLIRRGYASSGGPAPSWPLGCGSLASRPYKKCDS</sequence>
<evidence type="ECO:0000256" key="4">
    <source>
        <dbReference type="ARBA" id="ARBA00022741"/>
    </source>
</evidence>
<comment type="catalytic activity">
    <reaction evidence="10">
        <text>tRNA(Arg) + L-arginine + ATP = L-arginyl-tRNA(Arg) + AMP + diphosphate</text>
        <dbReference type="Rhea" id="RHEA:20301"/>
        <dbReference type="Rhea" id="RHEA-COMP:9658"/>
        <dbReference type="Rhea" id="RHEA-COMP:9673"/>
        <dbReference type="ChEBI" id="CHEBI:30616"/>
        <dbReference type="ChEBI" id="CHEBI:32682"/>
        <dbReference type="ChEBI" id="CHEBI:33019"/>
        <dbReference type="ChEBI" id="CHEBI:78442"/>
        <dbReference type="ChEBI" id="CHEBI:78513"/>
        <dbReference type="ChEBI" id="CHEBI:456215"/>
        <dbReference type="EC" id="6.1.1.19"/>
    </reaction>
</comment>
<comment type="similarity">
    <text evidence="1 12">Belongs to the class-I aminoacyl-tRNA synthetase family.</text>
</comment>
<dbReference type="FunFam" id="3.40.50.620:FF:000058">
    <property type="entry name" value="Mitochondrial arginyl-tRNA synthetase"/>
    <property type="match status" value="1"/>
</dbReference>
<dbReference type="InterPro" id="IPR009080">
    <property type="entry name" value="tRNAsynth_Ia_anticodon-bd"/>
</dbReference>
<dbReference type="Gene3D" id="1.10.730.10">
    <property type="entry name" value="Isoleucyl-tRNA Synthetase, Domain 1"/>
    <property type="match status" value="1"/>
</dbReference>
<dbReference type="InterPro" id="IPR001412">
    <property type="entry name" value="aa-tRNA-synth_I_CS"/>
</dbReference>
<dbReference type="SMART" id="SM00836">
    <property type="entry name" value="DALR_1"/>
    <property type="match status" value="1"/>
</dbReference>
<evidence type="ECO:0000256" key="7">
    <source>
        <dbReference type="ARBA" id="ARBA00023146"/>
    </source>
</evidence>
<dbReference type="InterPro" id="IPR036695">
    <property type="entry name" value="Arg-tRNA-synth_N_sf"/>
</dbReference>
<dbReference type="FunFam" id="1.10.730.10:FF:000006">
    <property type="entry name" value="Arginyl-tRNA synthetase 2, mitochondrial"/>
    <property type="match status" value="1"/>
</dbReference>
<reference evidence="14" key="2">
    <citation type="submission" date="2025-09" db="UniProtKB">
        <authorList>
            <consortium name="Ensembl"/>
        </authorList>
    </citation>
    <scope>IDENTIFICATION</scope>
</reference>
<reference evidence="14" key="1">
    <citation type="submission" date="2025-08" db="UniProtKB">
        <authorList>
            <consortium name="Ensembl"/>
        </authorList>
    </citation>
    <scope>IDENTIFICATION</scope>
</reference>
<name>A0A8C7XBJ7_9TELE</name>
<dbReference type="Proteomes" id="UP000694383">
    <property type="component" value="Unplaced"/>
</dbReference>
<protein>
    <recommendedName>
        <fullName evidence="9">Probable arginine--tRNA ligase, mitochondrial</fullName>
        <ecNumber evidence="2">6.1.1.19</ecNumber>
    </recommendedName>
    <alternativeName>
        <fullName evidence="8">Arginyl-tRNA synthetase</fullName>
    </alternativeName>
</protein>
<evidence type="ECO:0000259" key="13">
    <source>
        <dbReference type="SMART" id="SM00836"/>
    </source>
</evidence>
<dbReference type="GO" id="GO:0005739">
    <property type="term" value="C:mitochondrion"/>
    <property type="evidence" value="ECO:0007669"/>
    <property type="project" value="TreeGrafter"/>
</dbReference>
<keyword evidence="6 12" id="KW-0648">Protein biosynthesis</keyword>
<evidence type="ECO:0000256" key="6">
    <source>
        <dbReference type="ARBA" id="ARBA00022917"/>
    </source>
</evidence>
<keyword evidence="4 12" id="KW-0547">Nucleotide-binding</keyword>
<dbReference type="InterPro" id="IPR014729">
    <property type="entry name" value="Rossmann-like_a/b/a_fold"/>
</dbReference>
<dbReference type="NCBIfam" id="TIGR00456">
    <property type="entry name" value="argS"/>
    <property type="match status" value="1"/>
</dbReference>
<comment type="function">
    <text evidence="11">Catalyzes the attachment of arginine to tRNA(Arg) in a two-step reaction: arginine is first activated by ATP to form Arg-AMP and then transferred to the acceptor end of tRNA(Arg).</text>
</comment>
<keyword evidence="5 12" id="KW-0067">ATP-binding</keyword>
<dbReference type="AlphaFoldDB" id="A0A8C7XBJ7"/>
<evidence type="ECO:0000256" key="3">
    <source>
        <dbReference type="ARBA" id="ARBA00022598"/>
    </source>
</evidence>
<keyword evidence="15" id="KW-1185">Reference proteome</keyword>
<organism evidence="14 15">
    <name type="scientific">Oryzias sinensis</name>
    <name type="common">Chinese medaka</name>
    <dbReference type="NCBI Taxonomy" id="183150"/>
    <lineage>
        <taxon>Eukaryota</taxon>
        <taxon>Metazoa</taxon>
        <taxon>Chordata</taxon>
        <taxon>Craniata</taxon>
        <taxon>Vertebrata</taxon>
        <taxon>Euteleostomi</taxon>
        <taxon>Actinopterygii</taxon>
        <taxon>Neopterygii</taxon>
        <taxon>Teleostei</taxon>
        <taxon>Neoteleostei</taxon>
        <taxon>Acanthomorphata</taxon>
        <taxon>Ovalentaria</taxon>
        <taxon>Atherinomorphae</taxon>
        <taxon>Beloniformes</taxon>
        <taxon>Adrianichthyidae</taxon>
        <taxon>Oryziinae</taxon>
        <taxon>Oryzias</taxon>
    </lineage>
</organism>
<evidence type="ECO:0000256" key="8">
    <source>
        <dbReference type="ARBA" id="ARBA00033033"/>
    </source>
</evidence>
<evidence type="ECO:0000256" key="11">
    <source>
        <dbReference type="ARBA" id="ARBA00049595"/>
    </source>
</evidence>
<dbReference type="PANTHER" id="PTHR11956">
    <property type="entry name" value="ARGINYL-TRNA SYNTHETASE"/>
    <property type="match status" value="1"/>
</dbReference>